<organism evidence="1 2">
    <name type="scientific">Candidatus Woesebacteria bacterium RIFCSPHIGHO2_01_FULL_39_28</name>
    <dbReference type="NCBI Taxonomy" id="1802496"/>
    <lineage>
        <taxon>Bacteria</taxon>
        <taxon>Candidatus Woeseibacteriota</taxon>
    </lineage>
</organism>
<sequence>MASTKYKEYFQKMLEENKELFDVFRPIHDNFALNTENWRSRFNQEGEKVVEVIHDYENRLCMHSEKSGYGQYSASLSEKFWNEVRKLLPLIDQVGIKIENSSQSTFSIKKINLETN</sequence>
<dbReference type="AlphaFoldDB" id="A0A1F7YFJ1"/>
<name>A0A1F7YFJ1_9BACT</name>
<dbReference type="Proteomes" id="UP000178851">
    <property type="component" value="Unassembled WGS sequence"/>
</dbReference>
<comment type="caution">
    <text evidence="1">The sequence shown here is derived from an EMBL/GenBank/DDBJ whole genome shotgun (WGS) entry which is preliminary data.</text>
</comment>
<reference evidence="1 2" key="1">
    <citation type="journal article" date="2016" name="Nat. Commun.">
        <title>Thousands of microbial genomes shed light on interconnected biogeochemical processes in an aquifer system.</title>
        <authorList>
            <person name="Anantharaman K."/>
            <person name="Brown C.T."/>
            <person name="Hug L.A."/>
            <person name="Sharon I."/>
            <person name="Castelle C.J."/>
            <person name="Probst A.J."/>
            <person name="Thomas B.C."/>
            <person name="Singh A."/>
            <person name="Wilkins M.J."/>
            <person name="Karaoz U."/>
            <person name="Brodie E.L."/>
            <person name="Williams K.H."/>
            <person name="Hubbard S.S."/>
            <person name="Banfield J.F."/>
        </authorList>
    </citation>
    <scope>NUCLEOTIDE SEQUENCE [LARGE SCALE GENOMIC DNA]</scope>
</reference>
<dbReference type="EMBL" id="MGGI01000016">
    <property type="protein sequence ID" value="OGM26106.1"/>
    <property type="molecule type" value="Genomic_DNA"/>
</dbReference>
<accession>A0A1F7YFJ1</accession>
<gene>
    <name evidence="1" type="ORF">A2627_03635</name>
</gene>
<evidence type="ECO:0000313" key="2">
    <source>
        <dbReference type="Proteomes" id="UP000178851"/>
    </source>
</evidence>
<proteinExistence type="predicted"/>
<protein>
    <submittedName>
        <fullName evidence="1">Uncharacterized protein</fullName>
    </submittedName>
</protein>
<evidence type="ECO:0000313" key="1">
    <source>
        <dbReference type="EMBL" id="OGM26106.1"/>
    </source>
</evidence>